<dbReference type="Proteomes" id="UP000027135">
    <property type="component" value="Unassembled WGS sequence"/>
</dbReference>
<organism evidence="17 18">
    <name type="scientific">Zootermopsis nevadensis</name>
    <name type="common">Dampwood termite</name>
    <dbReference type="NCBI Taxonomy" id="136037"/>
    <lineage>
        <taxon>Eukaryota</taxon>
        <taxon>Metazoa</taxon>
        <taxon>Ecdysozoa</taxon>
        <taxon>Arthropoda</taxon>
        <taxon>Hexapoda</taxon>
        <taxon>Insecta</taxon>
        <taxon>Pterygota</taxon>
        <taxon>Neoptera</taxon>
        <taxon>Polyneoptera</taxon>
        <taxon>Dictyoptera</taxon>
        <taxon>Blattodea</taxon>
        <taxon>Blattoidea</taxon>
        <taxon>Termitoidae</taxon>
        <taxon>Termopsidae</taxon>
        <taxon>Zootermopsis</taxon>
    </lineage>
</organism>
<dbReference type="PROSITE" id="PS00559">
    <property type="entry name" value="MOLYBDOPTERIN_EUK"/>
    <property type="match status" value="1"/>
</dbReference>
<dbReference type="InterPro" id="IPR022407">
    <property type="entry name" value="OxRdtase_Mopterin_BS"/>
</dbReference>
<keyword evidence="8" id="KW-0500">Molybdenum</keyword>
<evidence type="ECO:0000256" key="3">
    <source>
        <dbReference type="ARBA" id="ARBA00004569"/>
    </source>
</evidence>
<comment type="subcellular location">
    <subcellularLocation>
        <location evidence="3">Mitochondrion intermembrane space</location>
    </subcellularLocation>
</comment>
<dbReference type="Gene3D" id="2.60.40.650">
    <property type="match status" value="1"/>
</dbReference>
<keyword evidence="11" id="KW-0560">Oxidoreductase</keyword>
<evidence type="ECO:0000256" key="10">
    <source>
        <dbReference type="ARBA" id="ARBA00022723"/>
    </source>
</evidence>
<dbReference type="FunFam" id="3.10.120.10:FF:000007">
    <property type="entry name" value="Sulfite oxidase, mitochondrial"/>
    <property type="match status" value="1"/>
</dbReference>
<dbReference type="GO" id="GO:0020037">
    <property type="term" value="F:heme binding"/>
    <property type="evidence" value="ECO:0007669"/>
    <property type="project" value="UniProtKB-UniRule"/>
</dbReference>
<evidence type="ECO:0000256" key="9">
    <source>
        <dbReference type="ARBA" id="ARBA00022617"/>
    </source>
</evidence>
<accession>A0A067QUF8</accession>
<feature type="non-terminal residue" evidence="17">
    <location>
        <position position="463"/>
    </location>
</feature>
<comment type="subunit">
    <text evidence="6">Homodimer.</text>
</comment>
<dbReference type="SMART" id="SM01117">
    <property type="entry name" value="Cyt-b5"/>
    <property type="match status" value="1"/>
</dbReference>
<keyword evidence="10 15" id="KW-0479">Metal-binding</keyword>
<dbReference type="Pfam" id="PF00173">
    <property type="entry name" value="Cyt-b5"/>
    <property type="match status" value="1"/>
</dbReference>
<evidence type="ECO:0000256" key="2">
    <source>
        <dbReference type="ARBA" id="ARBA00001970"/>
    </source>
</evidence>
<dbReference type="STRING" id="136037.A0A067QUF8"/>
<dbReference type="InterPro" id="IPR036400">
    <property type="entry name" value="Cyt_B5-like_heme/steroid_sf"/>
</dbReference>
<dbReference type="SUPFAM" id="SSF56524">
    <property type="entry name" value="Oxidoreductase molybdopterin-binding domain"/>
    <property type="match status" value="1"/>
</dbReference>
<dbReference type="PRINTS" id="PR00363">
    <property type="entry name" value="CYTOCHROMEB5"/>
</dbReference>
<dbReference type="Pfam" id="PF03404">
    <property type="entry name" value="Mo-co_dimer"/>
    <property type="match status" value="1"/>
</dbReference>
<dbReference type="Pfam" id="PF00174">
    <property type="entry name" value="Oxidored_molyb"/>
    <property type="match status" value="1"/>
</dbReference>
<comment type="cofactor">
    <cofactor evidence="2">
        <name>heme b</name>
        <dbReference type="ChEBI" id="CHEBI:60344"/>
    </cofactor>
</comment>
<feature type="non-terminal residue" evidence="17">
    <location>
        <position position="1"/>
    </location>
</feature>
<dbReference type="UniPathway" id="UPA00096"/>
<evidence type="ECO:0000313" key="18">
    <source>
        <dbReference type="Proteomes" id="UP000027135"/>
    </source>
</evidence>
<evidence type="ECO:0000256" key="1">
    <source>
        <dbReference type="ARBA" id="ARBA00001924"/>
    </source>
</evidence>
<evidence type="ECO:0000256" key="6">
    <source>
        <dbReference type="ARBA" id="ARBA00011738"/>
    </source>
</evidence>
<proteinExistence type="inferred from homology"/>
<evidence type="ECO:0000256" key="12">
    <source>
        <dbReference type="ARBA" id="ARBA00023004"/>
    </source>
</evidence>
<dbReference type="FunFam" id="2.60.40.650:FF:000002">
    <property type="entry name" value="sulfite oxidase"/>
    <property type="match status" value="1"/>
</dbReference>
<comment type="cofactor">
    <cofactor evidence="1">
        <name>Mo-molybdopterin</name>
        <dbReference type="ChEBI" id="CHEBI:71302"/>
    </cofactor>
</comment>
<comment type="pathway">
    <text evidence="4">Sulfur metabolism.</text>
</comment>
<dbReference type="InParanoid" id="A0A067QUF8"/>
<dbReference type="SUPFAM" id="SSF55856">
    <property type="entry name" value="Cytochrome b5-like heme/steroid binding domain"/>
    <property type="match status" value="1"/>
</dbReference>
<dbReference type="InterPro" id="IPR000572">
    <property type="entry name" value="OxRdtase_Mopterin-bd_dom"/>
</dbReference>
<dbReference type="EC" id="1.8.3.1" evidence="7"/>
<evidence type="ECO:0000256" key="5">
    <source>
        <dbReference type="ARBA" id="ARBA00004971"/>
    </source>
</evidence>
<dbReference type="Gene3D" id="3.10.120.10">
    <property type="entry name" value="Cytochrome b5-like heme/steroid binding domain"/>
    <property type="match status" value="1"/>
</dbReference>
<dbReference type="GO" id="GO:0006790">
    <property type="term" value="P:sulfur compound metabolic process"/>
    <property type="evidence" value="ECO:0007669"/>
    <property type="project" value="UniProtKB-UniPathway"/>
</dbReference>
<protein>
    <recommendedName>
        <fullName evidence="14">Sulfite oxidase</fullName>
        <ecNumber evidence="7">1.8.3.1</ecNumber>
    </recommendedName>
</protein>
<dbReference type="GO" id="GO:0043546">
    <property type="term" value="F:molybdopterin cofactor binding"/>
    <property type="evidence" value="ECO:0007669"/>
    <property type="project" value="InterPro"/>
</dbReference>
<dbReference type="PANTHER" id="PTHR19372:SF7">
    <property type="entry name" value="SULFITE OXIDASE, MITOCHONDRIAL"/>
    <property type="match status" value="1"/>
</dbReference>
<dbReference type="EMBL" id="KK852923">
    <property type="protein sequence ID" value="KDR13735.1"/>
    <property type="molecule type" value="Genomic_DNA"/>
</dbReference>
<dbReference type="FunFam" id="3.90.420.10:FF:000002">
    <property type="entry name" value="sulfite oxidase, mitochondrial"/>
    <property type="match status" value="1"/>
</dbReference>
<dbReference type="InterPro" id="IPR014756">
    <property type="entry name" value="Ig_E-set"/>
</dbReference>
<evidence type="ECO:0000259" key="16">
    <source>
        <dbReference type="PROSITE" id="PS50255"/>
    </source>
</evidence>
<comment type="similarity">
    <text evidence="15">Belongs to the cytochrome b5 family.</text>
</comment>
<dbReference type="Gene3D" id="3.90.420.10">
    <property type="entry name" value="Oxidoreductase, molybdopterin-binding domain"/>
    <property type="match status" value="1"/>
</dbReference>
<dbReference type="SUPFAM" id="SSF81296">
    <property type="entry name" value="E set domains"/>
    <property type="match status" value="1"/>
</dbReference>
<dbReference type="PROSITE" id="PS00191">
    <property type="entry name" value="CYTOCHROME_B5_1"/>
    <property type="match status" value="1"/>
</dbReference>
<evidence type="ECO:0000313" key="17">
    <source>
        <dbReference type="EMBL" id="KDR13735.1"/>
    </source>
</evidence>
<evidence type="ECO:0000256" key="7">
    <source>
        <dbReference type="ARBA" id="ARBA00012505"/>
    </source>
</evidence>
<evidence type="ECO:0000256" key="11">
    <source>
        <dbReference type="ARBA" id="ARBA00023002"/>
    </source>
</evidence>
<keyword evidence="13" id="KW-0496">Mitochondrion</keyword>
<dbReference type="InterPro" id="IPR005066">
    <property type="entry name" value="MoCF_OxRdtse_dimer"/>
</dbReference>
<dbReference type="InterPro" id="IPR008335">
    <property type="entry name" value="Mopterin_OxRdtase_euk"/>
</dbReference>
<gene>
    <name evidence="17" type="ORF">L798_12133</name>
</gene>
<dbReference type="eggNOG" id="KOG4576">
    <property type="taxonomic scope" value="Eukaryota"/>
</dbReference>
<name>A0A067QUF8_ZOONE</name>
<dbReference type="InterPro" id="IPR018506">
    <property type="entry name" value="Cyt_B5_heme-BS"/>
</dbReference>
<evidence type="ECO:0000256" key="4">
    <source>
        <dbReference type="ARBA" id="ARBA00004678"/>
    </source>
</evidence>
<evidence type="ECO:0000256" key="13">
    <source>
        <dbReference type="ARBA" id="ARBA00023128"/>
    </source>
</evidence>
<dbReference type="InterPro" id="IPR001199">
    <property type="entry name" value="Cyt_B5-like_heme/steroid-bd"/>
</dbReference>
<comment type="pathway">
    <text evidence="5">Energy metabolism; sulfur metabolism.</text>
</comment>
<keyword evidence="12 15" id="KW-0408">Iron</keyword>
<feature type="domain" description="Cytochrome b5 heme-binding" evidence="16">
    <location>
        <begin position="5"/>
        <end position="83"/>
    </location>
</feature>
<evidence type="ECO:0000256" key="15">
    <source>
        <dbReference type="RuleBase" id="RU362121"/>
    </source>
</evidence>
<dbReference type="PRINTS" id="PR00407">
    <property type="entry name" value="EUMOPTERIN"/>
</dbReference>
<dbReference type="AlphaFoldDB" id="A0A067QUF8"/>
<dbReference type="GO" id="GO:0030151">
    <property type="term" value="F:molybdenum ion binding"/>
    <property type="evidence" value="ECO:0007669"/>
    <property type="project" value="InterPro"/>
</dbReference>
<reference evidence="17 18" key="1">
    <citation type="journal article" date="2014" name="Nat. Commun.">
        <title>Molecular traces of alternative social organization in a termite genome.</title>
        <authorList>
            <person name="Terrapon N."/>
            <person name="Li C."/>
            <person name="Robertson H.M."/>
            <person name="Ji L."/>
            <person name="Meng X."/>
            <person name="Booth W."/>
            <person name="Chen Z."/>
            <person name="Childers C.P."/>
            <person name="Glastad K.M."/>
            <person name="Gokhale K."/>
            <person name="Gowin J."/>
            <person name="Gronenberg W."/>
            <person name="Hermansen R.A."/>
            <person name="Hu H."/>
            <person name="Hunt B.G."/>
            <person name="Huylmans A.K."/>
            <person name="Khalil S.M."/>
            <person name="Mitchell R.D."/>
            <person name="Munoz-Torres M.C."/>
            <person name="Mustard J.A."/>
            <person name="Pan H."/>
            <person name="Reese J.T."/>
            <person name="Scharf M.E."/>
            <person name="Sun F."/>
            <person name="Vogel H."/>
            <person name="Xiao J."/>
            <person name="Yang W."/>
            <person name="Yang Z."/>
            <person name="Yang Z."/>
            <person name="Zhou J."/>
            <person name="Zhu J."/>
            <person name="Brent C.S."/>
            <person name="Elsik C.G."/>
            <person name="Goodisman M.A."/>
            <person name="Liberles D.A."/>
            <person name="Roe R.M."/>
            <person name="Vargo E.L."/>
            <person name="Vilcinskas A."/>
            <person name="Wang J."/>
            <person name="Bornberg-Bauer E."/>
            <person name="Korb J."/>
            <person name="Zhang G."/>
            <person name="Liebig J."/>
        </authorList>
    </citation>
    <scope>NUCLEOTIDE SEQUENCE [LARGE SCALE GENOMIC DNA]</scope>
    <source>
        <tissue evidence="17">Whole organism</tissue>
    </source>
</reference>
<dbReference type="eggNOG" id="KOG0535">
    <property type="taxonomic scope" value="Eukaryota"/>
</dbReference>
<dbReference type="OMA" id="TWHVAEL"/>
<dbReference type="PANTHER" id="PTHR19372">
    <property type="entry name" value="SULFITE REDUCTASE"/>
    <property type="match status" value="1"/>
</dbReference>
<dbReference type="GO" id="GO:0005758">
    <property type="term" value="C:mitochondrial intermembrane space"/>
    <property type="evidence" value="ECO:0007669"/>
    <property type="project" value="UniProtKB-SubCell"/>
</dbReference>
<sequence>HKKSLPVYTSADVTKHATKDDRIWVTYGHGVYDITDFVDGHPGGDKILMAAGGSLEPFWLLYAVHKNPDVYALLEQFRIGNLKDEETSHILSNMEDPYEFEPRRHPALKPASVKPFNAEPPSQFLTDSFITPSDVFYVRNHLPVPEVDPETYSLEVTGVGVRTIYLSLHELKTKFPKHTLTAAVQCAGNRRSEMSEVKAVKGLSWGPAAIGNATWSGARLYDVLKAAGLEDDNPGVEHIQFEGLDTDAANLPYGASIPIEKAMDPKGDVILAYEMIPVRVVAPGVVGARSVKWLGRIVASEEESTSHWQRNDYKGFSPSVDWDTVDFTKSPAIQELPVTSAICDPAKGDTVTLTSEGKIVVRGYAWSGAGQKIVRVDVTADRGKTWHVAQFTGQDTQSKPPRHWAWTLWKAEIPVPPGEKQVQVELWVKAVDSSYNTQPENFENIWNLRGVLNTAYHRISVHI</sequence>
<dbReference type="PROSITE" id="PS50255">
    <property type="entry name" value="CYTOCHROME_B5_2"/>
    <property type="match status" value="1"/>
</dbReference>
<dbReference type="GO" id="GO:0008482">
    <property type="term" value="F:sulfite oxidase activity"/>
    <property type="evidence" value="ECO:0007669"/>
    <property type="project" value="UniProtKB-EC"/>
</dbReference>
<evidence type="ECO:0000256" key="14">
    <source>
        <dbReference type="ARBA" id="ARBA00070338"/>
    </source>
</evidence>
<keyword evidence="18" id="KW-1185">Reference proteome</keyword>
<evidence type="ECO:0000256" key="8">
    <source>
        <dbReference type="ARBA" id="ARBA00022505"/>
    </source>
</evidence>
<dbReference type="CDD" id="cd02111">
    <property type="entry name" value="eukary_SO_Moco"/>
    <property type="match status" value="1"/>
</dbReference>
<dbReference type="FunCoup" id="A0A067QUF8">
    <property type="interactions" value="1071"/>
</dbReference>
<dbReference type="InterPro" id="IPR036374">
    <property type="entry name" value="OxRdtase_Mopterin-bd_sf"/>
</dbReference>
<keyword evidence="9 15" id="KW-0349">Heme</keyword>